<dbReference type="GO" id="GO:0008270">
    <property type="term" value="F:zinc ion binding"/>
    <property type="evidence" value="ECO:0007669"/>
    <property type="project" value="InterPro"/>
</dbReference>
<dbReference type="PROSITE" id="PS01162">
    <property type="entry name" value="QOR_ZETA_CRYSTAL"/>
    <property type="match status" value="1"/>
</dbReference>
<dbReference type="Proteomes" id="UP000182818">
    <property type="component" value="Unassembled WGS sequence"/>
</dbReference>
<reference evidence="7 9" key="1">
    <citation type="journal article" date="2015" name="Genome Announc.">
        <title>Expanding the biotechnology potential of lactobacilli through comparative genomics of 213 strains and associated genera.</title>
        <authorList>
            <person name="Sun Z."/>
            <person name="Harris H.M."/>
            <person name="McCann A."/>
            <person name="Guo C."/>
            <person name="Argimon S."/>
            <person name="Zhang W."/>
            <person name="Yang X."/>
            <person name="Jeffery I.B."/>
            <person name="Cooney J.C."/>
            <person name="Kagawa T.F."/>
            <person name="Liu W."/>
            <person name="Song Y."/>
            <person name="Salvetti E."/>
            <person name="Wrobel A."/>
            <person name="Rasinkangas P."/>
            <person name="Parkhill J."/>
            <person name="Rea M.C."/>
            <person name="O'Sullivan O."/>
            <person name="Ritari J."/>
            <person name="Douillard F.P."/>
            <person name="Paul Ross R."/>
            <person name="Yang R."/>
            <person name="Briner A.E."/>
            <person name="Felis G.E."/>
            <person name="de Vos W.M."/>
            <person name="Barrangou R."/>
            <person name="Klaenhammer T.R."/>
            <person name="Caufield P.W."/>
            <person name="Cui Y."/>
            <person name="Zhang H."/>
            <person name="O'Toole P.W."/>
        </authorList>
    </citation>
    <scope>NUCLEOTIDE SEQUENCE [LARGE SCALE GENOMIC DNA]</scope>
    <source>
        <strain evidence="7 9">DSM 22301</strain>
    </source>
</reference>
<keyword evidence="3 5" id="KW-0862">Zinc</keyword>
<dbReference type="InterPro" id="IPR013149">
    <property type="entry name" value="ADH-like_C"/>
</dbReference>
<keyword evidence="4 5" id="KW-0560">Oxidoreductase</keyword>
<evidence type="ECO:0000313" key="9">
    <source>
        <dbReference type="Proteomes" id="UP000051749"/>
    </source>
</evidence>
<dbReference type="GO" id="GO:0016491">
    <property type="term" value="F:oxidoreductase activity"/>
    <property type="evidence" value="ECO:0007669"/>
    <property type="project" value="UniProtKB-KW"/>
</dbReference>
<dbReference type="Gene3D" id="3.40.50.720">
    <property type="entry name" value="NAD(P)-binding Rossmann-like Domain"/>
    <property type="match status" value="1"/>
</dbReference>
<dbReference type="InterPro" id="IPR002364">
    <property type="entry name" value="Quin_OxRdtase/zeta-crystal_CS"/>
</dbReference>
<dbReference type="Pfam" id="PF00107">
    <property type="entry name" value="ADH_zinc_N"/>
    <property type="match status" value="1"/>
</dbReference>
<dbReference type="Proteomes" id="UP000051749">
    <property type="component" value="Unassembled WGS sequence"/>
</dbReference>
<dbReference type="STRING" id="319653.SAMN04487973_1263"/>
<dbReference type="InterPro" id="IPR011032">
    <property type="entry name" value="GroES-like_sf"/>
</dbReference>
<evidence type="ECO:0000256" key="3">
    <source>
        <dbReference type="ARBA" id="ARBA00022833"/>
    </source>
</evidence>
<proteinExistence type="inferred from homology"/>
<name>A0A0R2JWB0_9LACO</name>
<evidence type="ECO:0000313" key="7">
    <source>
        <dbReference type="EMBL" id="KRN81385.1"/>
    </source>
</evidence>
<dbReference type="InterPro" id="IPR036291">
    <property type="entry name" value="NAD(P)-bd_dom_sf"/>
</dbReference>
<dbReference type="Pfam" id="PF08240">
    <property type="entry name" value="ADH_N"/>
    <property type="match status" value="1"/>
</dbReference>
<dbReference type="InterPro" id="IPR020843">
    <property type="entry name" value="ER"/>
</dbReference>
<evidence type="ECO:0000256" key="5">
    <source>
        <dbReference type="RuleBase" id="RU364000"/>
    </source>
</evidence>
<feature type="domain" description="Enoyl reductase (ER)" evidence="6">
    <location>
        <begin position="17"/>
        <end position="338"/>
    </location>
</feature>
<comment type="caution">
    <text evidence="7">The sequence shown here is derived from an EMBL/GenBank/DDBJ whole genome shotgun (WGS) entry which is preliminary data.</text>
</comment>
<dbReference type="SUPFAM" id="SSF51735">
    <property type="entry name" value="NAD(P)-binding Rossmann-fold domains"/>
    <property type="match status" value="1"/>
</dbReference>
<evidence type="ECO:0000256" key="1">
    <source>
        <dbReference type="ARBA" id="ARBA00010371"/>
    </source>
</evidence>
<organism evidence="7 9">
    <name type="scientific">Pediococcus ethanolidurans</name>
    <dbReference type="NCBI Taxonomy" id="319653"/>
    <lineage>
        <taxon>Bacteria</taxon>
        <taxon>Bacillati</taxon>
        <taxon>Bacillota</taxon>
        <taxon>Bacilli</taxon>
        <taxon>Lactobacillales</taxon>
        <taxon>Lactobacillaceae</taxon>
        <taxon>Pediococcus</taxon>
    </lineage>
</organism>
<evidence type="ECO:0000313" key="10">
    <source>
        <dbReference type="Proteomes" id="UP000182818"/>
    </source>
</evidence>
<evidence type="ECO:0000259" key="6">
    <source>
        <dbReference type="SMART" id="SM00829"/>
    </source>
</evidence>
<dbReference type="Gene3D" id="3.90.180.10">
    <property type="entry name" value="Medium-chain alcohol dehydrogenases, catalytic domain"/>
    <property type="match status" value="1"/>
</dbReference>
<evidence type="ECO:0000256" key="4">
    <source>
        <dbReference type="ARBA" id="ARBA00023002"/>
    </source>
</evidence>
<keyword evidence="10" id="KW-1185">Reference proteome</keyword>
<dbReference type="InterPro" id="IPR014182">
    <property type="entry name" value="ADH_Zn_typ-1"/>
</dbReference>
<reference evidence="8 10" key="2">
    <citation type="submission" date="2016-10" db="EMBL/GenBank/DDBJ databases">
        <authorList>
            <person name="Varghese N."/>
            <person name="Submissions S."/>
        </authorList>
    </citation>
    <scope>NUCLEOTIDE SEQUENCE [LARGE SCALE GENOMIC DNA]</scope>
    <source>
        <strain evidence="8 10">CGMCC 1.3889</strain>
    </source>
</reference>
<gene>
    <name evidence="7" type="ORF">IV87_GL001377</name>
    <name evidence="8" type="ORF">SAMN04487973_1263</name>
</gene>
<dbReference type="EMBL" id="JQBY01000030">
    <property type="protein sequence ID" value="KRN81385.1"/>
    <property type="molecule type" value="Genomic_DNA"/>
</dbReference>
<sequence length="345" mass="37533">MSEQINAIGFYKGLAIEDPNSLRNLKIDRPKASGNDLLVEVKAVSVNPVDTKMRQSHPETKNPTVLGFDAYGVVAEVGDQVTNFKTGDHVFYAGTNNRAGSDQEFQLVDARIVAHAPNKISLEEAAAMPLTSLTAWETLFDRMPLIPKENANSGKEVLIINGAGGVGSIAIQLAKWAGLKVITTASRPETIEWVKKMGADVVLDYHQSLSDQLKAVGIETVKYAAIFQSTDAYLPILAKIVAPEGFITSIVENAHPLPMGLLKAKSITFAWEFMFTKSIFHTDDMATQGQILAKIAELLDNKQLRSTLTLTLTGINADSLRRAHEQVESNKMIGKVVVTGNFNAK</sequence>
<dbReference type="InterPro" id="IPR050700">
    <property type="entry name" value="YIM1/Zinc_Alcohol_DH_Fams"/>
</dbReference>
<dbReference type="PANTHER" id="PTHR11695:SF294">
    <property type="entry name" value="RETICULON-4-INTERACTING PROTEIN 1, MITOCHONDRIAL"/>
    <property type="match status" value="1"/>
</dbReference>
<dbReference type="PATRIC" id="fig|319653.3.peg.1395"/>
<dbReference type="PANTHER" id="PTHR11695">
    <property type="entry name" value="ALCOHOL DEHYDROGENASE RELATED"/>
    <property type="match status" value="1"/>
</dbReference>
<evidence type="ECO:0000313" key="8">
    <source>
        <dbReference type="EMBL" id="SER89948.1"/>
    </source>
</evidence>
<protein>
    <recommendedName>
        <fullName evidence="5">Zinc-type alcohol dehydrogenase-like protein</fullName>
    </recommendedName>
</protein>
<keyword evidence="2 5" id="KW-0479">Metal-binding</keyword>
<dbReference type="AlphaFoldDB" id="A0A0R2JWB0"/>
<dbReference type="EMBL" id="FOGK01000026">
    <property type="protein sequence ID" value="SER89948.1"/>
    <property type="molecule type" value="Genomic_DNA"/>
</dbReference>
<dbReference type="CDD" id="cd08252">
    <property type="entry name" value="AL_MDR"/>
    <property type="match status" value="1"/>
</dbReference>
<dbReference type="SMART" id="SM00829">
    <property type="entry name" value="PKS_ER"/>
    <property type="match status" value="1"/>
</dbReference>
<dbReference type="OrthoDB" id="9792162at2"/>
<comment type="similarity">
    <text evidence="1 5">Belongs to the zinc-containing alcohol dehydrogenase family. Quinone oxidoreductase subfamily.</text>
</comment>
<accession>A0A0R2JWB0</accession>
<dbReference type="SUPFAM" id="SSF50129">
    <property type="entry name" value="GroES-like"/>
    <property type="match status" value="1"/>
</dbReference>
<dbReference type="NCBIfam" id="TIGR02817">
    <property type="entry name" value="adh_fam_1"/>
    <property type="match status" value="1"/>
</dbReference>
<evidence type="ECO:0000256" key="2">
    <source>
        <dbReference type="ARBA" id="ARBA00022723"/>
    </source>
</evidence>
<dbReference type="InterPro" id="IPR013154">
    <property type="entry name" value="ADH-like_N"/>
</dbReference>